<evidence type="ECO:0000256" key="1">
    <source>
        <dbReference type="SAM" id="Phobius"/>
    </source>
</evidence>
<gene>
    <name evidence="4" type="ORF">GRG538_LOCUS26026</name>
    <name evidence="3" type="ORF">LUA448_LOCUS29581</name>
    <name evidence="2" type="ORF">TIS948_LOCUS29582</name>
</gene>
<protein>
    <submittedName>
        <fullName evidence="3">Uncharacterized protein</fullName>
    </submittedName>
</protein>
<keyword evidence="1" id="KW-1133">Transmembrane helix</keyword>
<sequence length="67" mass="7828">MSQEIIVIKRAQMKFCIFALVLCLFTLALYFTLKMNGFLAIIISLMAILLIIKAYRMFREQTDSFID</sequence>
<dbReference type="Proteomes" id="UP000663825">
    <property type="component" value="Unassembled WGS sequence"/>
</dbReference>
<accession>A0A818MCA0</accession>
<feature type="transmembrane region" description="Helical" evidence="1">
    <location>
        <begin position="12"/>
        <end position="31"/>
    </location>
</feature>
<dbReference type="AlphaFoldDB" id="A0A818MCA0"/>
<organism evidence="3 5">
    <name type="scientific">Rotaria socialis</name>
    <dbReference type="NCBI Taxonomy" id="392032"/>
    <lineage>
        <taxon>Eukaryota</taxon>
        <taxon>Metazoa</taxon>
        <taxon>Spiralia</taxon>
        <taxon>Gnathifera</taxon>
        <taxon>Rotifera</taxon>
        <taxon>Eurotatoria</taxon>
        <taxon>Bdelloidea</taxon>
        <taxon>Philodinida</taxon>
        <taxon>Philodinidae</taxon>
        <taxon>Rotaria</taxon>
    </lineage>
</organism>
<dbReference type="EMBL" id="CAJNYT010004476">
    <property type="protein sequence ID" value="CAF3665479.1"/>
    <property type="molecule type" value="Genomic_DNA"/>
</dbReference>
<dbReference type="EMBL" id="CAJNYD010004238">
    <property type="protein sequence ID" value="CAF3583676.1"/>
    <property type="molecule type" value="Genomic_DNA"/>
</dbReference>
<proteinExistence type="predicted"/>
<keyword evidence="1" id="KW-0812">Transmembrane</keyword>
<evidence type="ECO:0000313" key="2">
    <source>
        <dbReference type="EMBL" id="CAF3422325.1"/>
    </source>
</evidence>
<dbReference type="Proteomes" id="UP000663833">
    <property type="component" value="Unassembled WGS sequence"/>
</dbReference>
<evidence type="ECO:0000313" key="5">
    <source>
        <dbReference type="Proteomes" id="UP000663833"/>
    </source>
</evidence>
<dbReference type="EMBL" id="CAJNXB010005389">
    <property type="protein sequence ID" value="CAF3422325.1"/>
    <property type="molecule type" value="Genomic_DNA"/>
</dbReference>
<keyword evidence="1" id="KW-0472">Membrane</keyword>
<reference evidence="3" key="1">
    <citation type="submission" date="2021-02" db="EMBL/GenBank/DDBJ databases">
        <authorList>
            <person name="Nowell W R."/>
        </authorList>
    </citation>
    <scope>NUCLEOTIDE SEQUENCE</scope>
</reference>
<evidence type="ECO:0000313" key="4">
    <source>
        <dbReference type="EMBL" id="CAF3665479.1"/>
    </source>
</evidence>
<dbReference type="Proteomes" id="UP000663872">
    <property type="component" value="Unassembled WGS sequence"/>
</dbReference>
<feature type="transmembrane region" description="Helical" evidence="1">
    <location>
        <begin position="37"/>
        <end position="55"/>
    </location>
</feature>
<name>A0A818MCA0_9BILA</name>
<comment type="caution">
    <text evidence="3">The sequence shown here is derived from an EMBL/GenBank/DDBJ whole genome shotgun (WGS) entry which is preliminary data.</text>
</comment>
<evidence type="ECO:0000313" key="3">
    <source>
        <dbReference type="EMBL" id="CAF3583676.1"/>
    </source>
</evidence>